<sequence>MRQLLAALALVAVLGASFAAAEVWNDPSGFTAGAATATITFPRAFRDVLVHNDDAAESIHIRLFWCDGETIGDAATTNLEIKATKSRSFTYYAGENGTLENSGYCAMTHIRGGTVDVAARVEGK</sequence>
<protein>
    <submittedName>
        <fullName evidence="1">Uncharacterized protein</fullName>
    </submittedName>
</protein>
<reference evidence="1" key="1">
    <citation type="journal article" date="2015" name="Nature">
        <title>Complex archaea that bridge the gap between prokaryotes and eukaryotes.</title>
        <authorList>
            <person name="Spang A."/>
            <person name="Saw J.H."/>
            <person name="Jorgensen S.L."/>
            <person name="Zaremba-Niedzwiedzka K."/>
            <person name="Martijn J."/>
            <person name="Lind A.E."/>
            <person name="van Eijk R."/>
            <person name="Schleper C."/>
            <person name="Guy L."/>
            <person name="Ettema T.J."/>
        </authorList>
    </citation>
    <scope>NUCLEOTIDE SEQUENCE</scope>
</reference>
<proteinExistence type="predicted"/>
<dbReference type="EMBL" id="LAZR01027450">
    <property type="protein sequence ID" value="KKL65696.1"/>
    <property type="molecule type" value="Genomic_DNA"/>
</dbReference>
<organism evidence="1">
    <name type="scientific">marine sediment metagenome</name>
    <dbReference type="NCBI Taxonomy" id="412755"/>
    <lineage>
        <taxon>unclassified sequences</taxon>
        <taxon>metagenomes</taxon>
        <taxon>ecological metagenomes</taxon>
    </lineage>
</organism>
<dbReference type="AlphaFoldDB" id="A0A0F9EHC2"/>
<evidence type="ECO:0000313" key="1">
    <source>
        <dbReference type="EMBL" id="KKL65696.1"/>
    </source>
</evidence>
<name>A0A0F9EHC2_9ZZZZ</name>
<accession>A0A0F9EHC2</accession>
<comment type="caution">
    <text evidence="1">The sequence shown here is derived from an EMBL/GenBank/DDBJ whole genome shotgun (WGS) entry which is preliminary data.</text>
</comment>
<gene>
    <name evidence="1" type="ORF">LCGC14_2152410</name>
</gene>